<proteinExistence type="predicted"/>
<accession>A0A915PSN1</accession>
<dbReference type="Proteomes" id="UP000887581">
    <property type="component" value="Unplaced"/>
</dbReference>
<keyword evidence="1" id="KW-1185">Reference proteome</keyword>
<sequence>MAYWRWSVPRSLVVCRMFWSCQLPFLTRSAAAAGVHAGRVVSRFSNQVGGCLCCIRMIAGLSACARLPRMYT</sequence>
<reference evidence="2" key="1">
    <citation type="submission" date="2022-11" db="UniProtKB">
        <authorList>
            <consortium name="WormBaseParasite"/>
        </authorList>
    </citation>
    <scope>IDENTIFICATION</scope>
</reference>
<name>A0A915PSN1_9BILA</name>
<dbReference type="WBParaSite" id="sdigi.contig4.g515.t1">
    <property type="protein sequence ID" value="sdigi.contig4.g515.t1"/>
    <property type="gene ID" value="sdigi.contig4.g515"/>
</dbReference>
<protein>
    <submittedName>
        <fullName evidence="2">Secreted protein</fullName>
    </submittedName>
</protein>
<evidence type="ECO:0000313" key="2">
    <source>
        <dbReference type="WBParaSite" id="sdigi.contig4.g515.t1"/>
    </source>
</evidence>
<dbReference type="AlphaFoldDB" id="A0A915PSN1"/>
<organism evidence="1 2">
    <name type="scientific">Setaria digitata</name>
    <dbReference type="NCBI Taxonomy" id="48799"/>
    <lineage>
        <taxon>Eukaryota</taxon>
        <taxon>Metazoa</taxon>
        <taxon>Ecdysozoa</taxon>
        <taxon>Nematoda</taxon>
        <taxon>Chromadorea</taxon>
        <taxon>Rhabditida</taxon>
        <taxon>Spirurina</taxon>
        <taxon>Spiruromorpha</taxon>
        <taxon>Filarioidea</taxon>
        <taxon>Setariidae</taxon>
        <taxon>Setaria</taxon>
    </lineage>
</organism>
<evidence type="ECO:0000313" key="1">
    <source>
        <dbReference type="Proteomes" id="UP000887581"/>
    </source>
</evidence>